<reference evidence="11" key="1">
    <citation type="submission" date="2015-01" db="EMBL/GenBank/DDBJ databases">
        <authorList>
            <person name="MANFREDI Pablo"/>
        </authorList>
    </citation>
    <scope>NUCLEOTIDE SEQUENCE [LARGE SCALE GENOMIC DNA]</scope>
    <source>
        <strain evidence="11">Ccyn2B</strain>
    </source>
</reference>
<gene>
    <name evidence="6 10" type="primary">hflX</name>
    <name evidence="10" type="ORF">CCYN2B_140089</name>
</gene>
<name>A0A0B7H0X3_9FLAO</name>
<dbReference type="Pfam" id="PF13167">
    <property type="entry name" value="GTP-bdg_N"/>
    <property type="match status" value="1"/>
</dbReference>
<evidence type="ECO:0000256" key="7">
    <source>
        <dbReference type="PIRSR" id="PIRSR006809-1"/>
    </source>
</evidence>
<evidence type="ECO:0000256" key="2">
    <source>
        <dbReference type="ARBA" id="ARBA00022723"/>
    </source>
</evidence>
<evidence type="ECO:0000256" key="5">
    <source>
        <dbReference type="ARBA" id="ARBA00023134"/>
    </source>
</evidence>
<dbReference type="FunFam" id="3.40.50.300:FF:000955">
    <property type="entry name" value="GTPase HflX"/>
    <property type="match status" value="1"/>
</dbReference>
<dbReference type="InterPro" id="IPR032305">
    <property type="entry name" value="GTP-bd_M"/>
</dbReference>
<dbReference type="NCBIfam" id="TIGR03156">
    <property type="entry name" value="GTP_HflX"/>
    <property type="match status" value="1"/>
</dbReference>
<dbReference type="PROSITE" id="PS51705">
    <property type="entry name" value="G_HFLX"/>
    <property type="match status" value="1"/>
</dbReference>
<proteinExistence type="inferred from homology"/>
<dbReference type="Gene3D" id="6.10.250.2860">
    <property type="match status" value="1"/>
</dbReference>
<keyword evidence="11" id="KW-1185">Reference proteome</keyword>
<sequence>MIYRHKYTFFPYRKNYFVIFANETIKHTMLEQINLNYEKVVLVGIINQMQDEEKSKEYLDELEFLTYTAGGEVLQRFTQKLDVPNPKTFIGTGKMEEVQQFVEENRVGTVIFDDELSPAQQKNIERILKAKILDRTGLILDIFAQRAQTSYSRTQVELAQYQYLLPRLTGLWTHLERQRGGIGMRGPGETEIETDRRIVRDRIALLKKKLATIDRQMAVQRSNRGAMVRVALIGYTNVGKSTIMNVISKSDVFAENKLFATLDTTVRKVVIGNLPFLLSDTVGFIRKLPTQLIESFKSTLDEVREADLLLHIVDISHPNFEEHIHSVNQILSEIKSADKPTIMVFNKIDAYKHQTIAEDDLITEPTSKHFTLEQWKQTWMNKVGNDVLFISALNKDNLEEFREKVYAKVREIHITRFPYNNFLYPEFIEEDTETN</sequence>
<dbReference type="PIRSF" id="PIRSF006809">
    <property type="entry name" value="GTP-binding_hflX_prd"/>
    <property type="match status" value="1"/>
</dbReference>
<dbReference type="Gene3D" id="3.40.50.300">
    <property type="entry name" value="P-loop containing nucleotide triphosphate hydrolases"/>
    <property type="match status" value="1"/>
</dbReference>
<evidence type="ECO:0000256" key="8">
    <source>
        <dbReference type="PIRSR" id="PIRSR006809-2"/>
    </source>
</evidence>
<keyword evidence="5 6" id="KW-0342">GTP-binding</keyword>
<comment type="subcellular location">
    <subcellularLocation>
        <location evidence="6">Cytoplasm</location>
    </subcellularLocation>
    <text evidence="6">May associate with membranes.</text>
</comment>
<dbReference type="InterPro" id="IPR025121">
    <property type="entry name" value="GTPase_HflX_N"/>
</dbReference>
<evidence type="ECO:0000256" key="1">
    <source>
        <dbReference type="ARBA" id="ARBA00022490"/>
    </source>
</evidence>
<dbReference type="GO" id="GO:0005525">
    <property type="term" value="F:GTP binding"/>
    <property type="evidence" value="ECO:0007669"/>
    <property type="project" value="UniProtKB-UniRule"/>
</dbReference>
<dbReference type="GO" id="GO:0043022">
    <property type="term" value="F:ribosome binding"/>
    <property type="evidence" value="ECO:0007669"/>
    <property type="project" value="TreeGrafter"/>
</dbReference>
<dbReference type="GO" id="GO:0046872">
    <property type="term" value="F:metal ion binding"/>
    <property type="evidence" value="ECO:0007669"/>
    <property type="project" value="UniProtKB-KW"/>
</dbReference>
<dbReference type="EMBL" id="CDOD01000006">
    <property type="protein sequence ID" value="CEN33181.1"/>
    <property type="molecule type" value="Genomic_DNA"/>
</dbReference>
<dbReference type="Pfam" id="PF16360">
    <property type="entry name" value="GTP-bdg_M"/>
    <property type="match status" value="1"/>
</dbReference>
<dbReference type="FunFam" id="3.40.50.11060:FF:000001">
    <property type="entry name" value="GTPase HflX"/>
    <property type="match status" value="1"/>
</dbReference>
<comment type="cofactor">
    <cofactor evidence="8">
        <name>Mg(2+)</name>
        <dbReference type="ChEBI" id="CHEBI:18420"/>
    </cofactor>
</comment>
<feature type="binding site" evidence="8">
    <location>
        <position position="261"/>
    </location>
    <ligand>
        <name>Mg(2+)</name>
        <dbReference type="ChEBI" id="CHEBI:18420"/>
    </ligand>
</feature>
<organism evidence="10 11">
    <name type="scientific">Capnocytophaga cynodegmi</name>
    <dbReference type="NCBI Taxonomy" id="28189"/>
    <lineage>
        <taxon>Bacteria</taxon>
        <taxon>Pseudomonadati</taxon>
        <taxon>Bacteroidota</taxon>
        <taxon>Flavobacteriia</taxon>
        <taxon>Flavobacteriales</taxon>
        <taxon>Flavobacteriaceae</taxon>
        <taxon>Capnocytophaga</taxon>
    </lineage>
</organism>
<dbReference type="STRING" id="28189.CCYN74_330027"/>
<keyword evidence="2 8" id="KW-0479">Metal-binding</keyword>
<dbReference type="eggNOG" id="COG2262">
    <property type="taxonomic scope" value="Bacteria"/>
</dbReference>
<comment type="similarity">
    <text evidence="6">Belongs to the TRAFAC class OBG-HflX-like GTPase superfamily. HflX GTPase family.</text>
</comment>
<comment type="function">
    <text evidence="6">GTPase that associates with the 50S ribosomal subunit and may have a role during protein synthesis or ribosome biogenesis.</text>
</comment>
<dbReference type="Pfam" id="PF01926">
    <property type="entry name" value="MMR_HSR1"/>
    <property type="match status" value="1"/>
</dbReference>
<feature type="binding site" evidence="8">
    <location>
        <position position="241"/>
    </location>
    <ligand>
        <name>Mg(2+)</name>
        <dbReference type="ChEBI" id="CHEBI:18420"/>
    </ligand>
</feature>
<dbReference type="PRINTS" id="PR00326">
    <property type="entry name" value="GTP1OBG"/>
</dbReference>
<feature type="binding site" evidence="7">
    <location>
        <begin position="280"/>
        <end position="283"/>
    </location>
    <ligand>
        <name>GTP</name>
        <dbReference type="ChEBI" id="CHEBI:37565"/>
    </ligand>
</feature>
<keyword evidence="3 6" id="KW-0547">Nucleotide-binding</keyword>
<keyword evidence="1 6" id="KW-0963">Cytoplasm</keyword>
<dbReference type="InterPro" id="IPR016496">
    <property type="entry name" value="GTPase_HflX"/>
</dbReference>
<feature type="binding site" evidence="7">
    <location>
        <begin position="391"/>
        <end position="393"/>
    </location>
    <ligand>
        <name>GTP</name>
        <dbReference type="ChEBI" id="CHEBI:37565"/>
    </ligand>
</feature>
<evidence type="ECO:0000256" key="4">
    <source>
        <dbReference type="ARBA" id="ARBA00022842"/>
    </source>
</evidence>
<dbReference type="Gene3D" id="3.40.50.11060">
    <property type="entry name" value="GTPase HflX, N-terminal domain"/>
    <property type="match status" value="1"/>
</dbReference>
<dbReference type="InterPro" id="IPR006073">
    <property type="entry name" value="GTP-bd"/>
</dbReference>
<dbReference type="PANTHER" id="PTHR10229:SF0">
    <property type="entry name" value="GTP-BINDING PROTEIN 6-RELATED"/>
    <property type="match status" value="1"/>
</dbReference>
<dbReference type="CDD" id="cd01878">
    <property type="entry name" value="HflX"/>
    <property type="match status" value="1"/>
</dbReference>
<dbReference type="InterPro" id="IPR027417">
    <property type="entry name" value="P-loop_NTPase"/>
</dbReference>
<comment type="subunit">
    <text evidence="6">Monomer. Associates with the 50S ribosomal subunit.</text>
</comment>
<accession>A0A0B7H0X3</accession>
<feature type="domain" description="Hflx-type G" evidence="9">
    <location>
        <begin position="228"/>
        <end position="413"/>
    </location>
</feature>
<evidence type="ECO:0000313" key="10">
    <source>
        <dbReference type="EMBL" id="CEN33181.1"/>
    </source>
</evidence>
<dbReference type="Proteomes" id="UP000038055">
    <property type="component" value="Unassembled WGS sequence"/>
</dbReference>
<dbReference type="GO" id="GO:0003924">
    <property type="term" value="F:GTPase activity"/>
    <property type="evidence" value="ECO:0007669"/>
    <property type="project" value="UniProtKB-UniRule"/>
</dbReference>
<dbReference type="HAMAP" id="MF_00900">
    <property type="entry name" value="GTPase_HflX"/>
    <property type="match status" value="1"/>
</dbReference>
<evidence type="ECO:0000259" key="9">
    <source>
        <dbReference type="PROSITE" id="PS51705"/>
    </source>
</evidence>
<evidence type="ECO:0000256" key="3">
    <source>
        <dbReference type="ARBA" id="ARBA00022741"/>
    </source>
</evidence>
<dbReference type="GO" id="GO:0005737">
    <property type="term" value="C:cytoplasm"/>
    <property type="evidence" value="ECO:0007669"/>
    <property type="project" value="UniProtKB-SubCell"/>
</dbReference>
<evidence type="ECO:0000313" key="11">
    <source>
        <dbReference type="Proteomes" id="UP000038055"/>
    </source>
</evidence>
<dbReference type="SUPFAM" id="SSF52540">
    <property type="entry name" value="P-loop containing nucleoside triphosphate hydrolases"/>
    <property type="match status" value="1"/>
</dbReference>
<feature type="binding site" evidence="7">
    <location>
        <begin position="259"/>
        <end position="263"/>
    </location>
    <ligand>
        <name>GTP</name>
        <dbReference type="ChEBI" id="CHEBI:37565"/>
    </ligand>
</feature>
<evidence type="ECO:0000256" key="6">
    <source>
        <dbReference type="HAMAP-Rule" id="MF_00900"/>
    </source>
</evidence>
<feature type="binding site" evidence="7">
    <location>
        <begin position="346"/>
        <end position="349"/>
    </location>
    <ligand>
        <name>GTP</name>
        <dbReference type="ChEBI" id="CHEBI:37565"/>
    </ligand>
</feature>
<dbReference type="AlphaFoldDB" id="A0A0B7H0X3"/>
<dbReference type="PANTHER" id="PTHR10229">
    <property type="entry name" value="GTP-BINDING PROTEIN HFLX"/>
    <property type="match status" value="1"/>
</dbReference>
<protein>
    <recommendedName>
        <fullName evidence="6">GTPase HflX</fullName>
    </recommendedName>
    <alternativeName>
        <fullName evidence="6">GTP-binding protein HflX</fullName>
    </alternativeName>
</protein>
<dbReference type="InterPro" id="IPR042108">
    <property type="entry name" value="GTPase_HflX_N_sf"/>
</dbReference>
<keyword evidence="4 8" id="KW-0460">Magnesium</keyword>
<feature type="binding site" evidence="7">
    <location>
        <begin position="234"/>
        <end position="241"/>
    </location>
    <ligand>
        <name>GTP</name>
        <dbReference type="ChEBI" id="CHEBI:37565"/>
    </ligand>
</feature>
<dbReference type="InterPro" id="IPR030394">
    <property type="entry name" value="G_HFLX_dom"/>
</dbReference>